<organism evidence="10 11">
    <name type="scientific">Pseudolactococcus piscium MKFS47</name>
    <dbReference type="NCBI Taxonomy" id="297352"/>
    <lineage>
        <taxon>Bacteria</taxon>
        <taxon>Bacillati</taxon>
        <taxon>Bacillota</taxon>
        <taxon>Bacilli</taxon>
        <taxon>Lactobacillales</taxon>
        <taxon>Streptococcaceae</taxon>
        <taxon>Pseudolactococcus</taxon>
    </lineage>
</organism>
<accession>A0A0D6DVI6</accession>
<dbReference type="Proteomes" id="UP000033166">
    <property type="component" value="Chromosome I"/>
</dbReference>
<proteinExistence type="predicted"/>
<dbReference type="PROSITE" id="PS51100">
    <property type="entry name" value="PTS_EIIB_TYPE_3"/>
    <property type="match status" value="1"/>
</dbReference>
<feature type="domain" description="PTS EIIB type-3" evidence="9">
    <location>
        <begin position="1"/>
        <end position="106"/>
    </location>
</feature>
<keyword evidence="2" id="KW-0597">Phosphoprotein</keyword>
<dbReference type="GO" id="GO:0008982">
    <property type="term" value="F:protein-N(PI)-phosphohistidine-sugar phosphotransferase activity"/>
    <property type="evidence" value="ECO:0007669"/>
    <property type="project" value="InterPro"/>
</dbReference>
<dbReference type="EMBL" id="LN774769">
    <property type="protein sequence ID" value="CEN28000.1"/>
    <property type="molecule type" value="Genomic_DNA"/>
</dbReference>
<dbReference type="RefSeq" id="WP_047915192.1">
    <property type="nucleotide sequence ID" value="NZ_LN774769.1"/>
</dbReference>
<dbReference type="GO" id="GO:0009401">
    <property type="term" value="P:phosphoenolpyruvate-dependent sugar phosphotransferase system"/>
    <property type="evidence" value="ECO:0007669"/>
    <property type="project" value="UniProtKB-KW"/>
</dbReference>
<dbReference type="PANTHER" id="PTHR34581:SF2">
    <property type="entry name" value="PTS SYSTEM N,N'-DIACETYLCHITOBIOSE-SPECIFIC EIIB COMPONENT"/>
    <property type="match status" value="1"/>
</dbReference>
<evidence type="ECO:0000256" key="7">
    <source>
        <dbReference type="PROSITE-ProRule" id="PRU00423"/>
    </source>
</evidence>
<dbReference type="PANTHER" id="PTHR34581">
    <property type="entry name" value="PTS SYSTEM N,N'-DIACETYLCHITOBIOSE-SPECIFIC EIIB COMPONENT"/>
    <property type="match status" value="1"/>
</dbReference>
<evidence type="ECO:0000313" key="11">
    <source>
        <dbReference type="Proteomes" id="UP000033166"/>
    </source>
</evidence>
<protein>
    <submittedName>
        <fullName evidence="10">Cellobiose/lichenan-specific phosphotransferase enzyme IIB component PtcB</fullName>
    </submittedName>
</protein>
<evidence type="ECO:0000313" key="10">
    <source>
        <dbReference type="EMBL" id="CEN28000.1"/>
    </source>
</evidence>
<dbReference type="InterPro" id="IPR036095">
    <property type="entry name" value="PTS_EIIB-like_sf"/>
</dbReference>
<evidence type="ECO:0000259" key="9">
    <source>
        <dbReference type="PROSITE" id="PS51100"/>
    </source>
</evidence>
<dbReference type="NCBIfam" id="NF007155">
    <property type="entry name" value="PRK09590.1"/>
    <property type="match status" value="1"/>
</dbReference>
<dbReference type="GO" id="GO:0016301">
    <property type="term" value="F:kinase activity"/>
    <property type="evidence" value="ECO:0007669"/>
    <property type="project" value="UniProtKB-KW"/>
</dbReference>
<dbReference type="InterPro" id="IPR003501">
    <property type="entry name" value="PTS_EIIB_2/3"/>
</dbReference>
<keyword evidence="4 10" id="KW-0808">Transferase</keyword>
<dbReference type="InterPro" id="IPR051819">
    <property type="entry name" value="PTS_sugar-specific_EIIB"/>
</dbReference>
<evidence type="ECO:0000256" key="8">
    <source>
        <dbReference type="SAM" id="SignalP"/>
    </source>
</evidence>
<dbReference type="HOGENOM" id="CLU_147323_3_0_9"/>
<dbReference type="SUPFAM" id="SSF52794">
    <property type="entry name" value="PTS system IIB component-like"/>
    <property type="match status" value="1"/>
</dbReference>
<evidence type="ECO:0000256" key="2">
    <source>
        <dbReference type="ARBA" id="ARBA00022553"/>
    </source>
</evidence>
<keyword evidence="1" id="KW-0813">Transport</keyword>
<dbReference type="AlphaFoldDB" id="A0A0D6DVI6"/>
<gene>
    <name evidence="10" type="primary">ptcB</name>
    <name evidence="10" type="ORF">LACPI_0800</name>
</gene>
<evidence type="ECO:0000256" key="4">
    <source>
        <dbReference type="ARBA" id="ARBA00022679"/>
    </source>
</evidence>
<evidence type="ECO:0000256" key="6">
    <source>
        <dbReference type="ARBA" id="ARBA00022777"/>
    </source>
</evidence>
<dbReference type="Pfam" id="PF02302">
    <property type="entry name" value="PTS_IIB"/>
    <property type="match status" value="1"/>
</dbReference>
<evidence type="ECO:0000256" key="3">
    <source>
        <dbReference type="ARBA" id="ARBA00022597"/>
    </source>
</evidence>
<feature type="chain" id="PRO_5002302846" evidence="8">
    <location>
        <begin position="19"/>
        <end position="106"/>
    </location>
</feature>
<feature type="modified residue" description="Phosphocysteine; by EIIA" evidence="7">
    <location>
        <position position="8"/>
    </location>
</feature>
<dbReference type="InterPro" id="IPR013012">
    <property type="entry name" value="PTS_EIIB_3"/>
</dbReference>
<sequence length="106" mass="11640">MKKTLIICAAGMSSSVMAQKTTDYFKSKDIDIIVDATTATEGNKAIETSDFDLFIISPQTKMYFKQFAEAGKRVGKPVVEIPFPAYIPIPMGIEKMAKLVLDNMPG</sequence>
<keyword evidence="8" id="KW-0732">Signal</keyword>
<feature type="signal peptide" evidence="8">
    <location>
        <begin position="1"/>
        <end position="18"/>
    </location>
</feature>
<name>A0A0D6DVI6_9LACT</name>
<keyword evidence="6" id="KW-0418">Kinase</keyword>
<reference evidence="11" key="1">
    <citation type="submission" date="2015-01" db="EMBL/GenBank/DDBJ databases">
        <authorList>
            <person name="Andreevskaya M."/>
        </authorList>
    </citation>
    <scope>NUCLEOTIDE SEQUENCE [LARGE SCALE GENOMIC DNA]</scope>
    <source>
        <strain evidence="11">MKFS47</strain>
    </source>
</reference>
<evidence type="ECO:0000256" key="5">
    <source>
        <dbReference type="ARBA" id="ARBA00022683"/>
    </source>
</evidence>
<keyword evidence="5" id="KW-0598">Phosphotransferase system</keyword>
<keyword evidence="3" id="KW-0762">Sugar transport</keyword>
<evidence type="ECO:0000256" key="1">
    <source>
        <dbReference type="ARBA" id="ARBA00022448"/>
    </source>
</evidence>
<dbReference type="Gene3D" id="3.40.50.2300">
    <property type="match status" value="1"/>
</dbReference>
<dbReference type="KEGG" id="lpk:LACPI_0800"/>
<dbReference type="STRING" id="1364.LP2241_20360"/>